<evidence type="ECO:0000256" key="1">
    <source>
        <dbReference type="ARBA" id="ARBA00004141"/>
    </source>
</evidence>
<proteinExistence type="predicted"/>
<evidence type="ECO:0000313" key="8">
    <source>
        <dbReference type="Proteomes" id="UP001165060"/>
    </source>
</evidence>
<reference evidence="7 8" key="1">
    <citation type="journal article" date="2023" name="Commun. Biol.">
        <title>Genome analysis of Parmales, the sister group of diatoms, reveals the evolutionary specialization of diatoms from phago-mixotrophs to photoautotrophs.</title>
        <authorList>
            <person name="Ban H."/>
            <person name="Sato S."/>
            <person name="Yoshikawa S."/>
            <person name="Yamada K."/>
            <person name="Nakamura Y."/>
            <person name="Ichinomiya M."/>
            <person name="Sato N."/>
            <person name="Blanc-Mathieu R."/>
            <person name="Endo H."/>
            <person name="Kuwata A."/>
            <person name="Ogata H."/>
        </authorList>
    </citation>
    <scope>NUCLEOTIDE SEQUENCE [LARGE SCALE GENOMIC DNA]</scope>
</reference>
<feature type="transmembrane region" description="Helical" evidence="6">
    <location>
        <begin position="319"/>
        <end position="341"/>
    </location>
</feature>
<dbReference type="Gene3D" id="1.20.1250.20">
    <property type="entry name" value="MFS general substrate transporter like domains"/>
    <property type="match status" value="1"/>
</dbReference>
<dbReference type="PANTHER" id="PTHR23507">
    <property type="entry name" value="ZGC:174356"/>
    <property type="match status" value="1"/>
</dbReference>
<feature type="transmembrane region" description="Helical" evidence="6">
    <location>
        <begin position="281"/>
        <end position="307"/>
    </location>
</feature>
<feature type="transmembrane region" description="Helical" evidence="6">
    <location>
        <begin position="348"/>
        <end position="367"/>
    </location>
</feature>
<evidence type="ECO:0000256" key="3">
    <source>
        <dbReference type="ARBA" id="ARBA00022989"/>
    </source>
</evidence>
<dbReference type="InterPro" id="IPR036259">
    <property type="entry name" value="MFS_trans_sf"/>
</dbReference>
<keyword evidence="2 6" id="KW-0812">Transmembrane</keyword>
<feature type="transmembrane region" description="Helical" evidence="6">
    <location>
        <begin position="412"/>
        <end position="434"/>
    </location>
</feature>
<dbReference type="EMBL" id="BRYB01001693">
    <property type="protein sequence ID" value="GMI31370.1"/>
    <property type="molecule type" value="Genomic_DNA"/>
</dbReference>
<dbReference type="SUPFAM" id="SSF103473">
    <property type="entry name" value="MFS general substrate transporter"/>
    <property type="match status" value="2"/>
</dbReference>
<feature type="transmembrane region" description="Helical" evidence="6">
    <location>
        <begin position="227"/>
        <end position="249"/>
    </location>
</feature>
<protein>
    <recommendedName>
        <fullName evidence="9">ADP,ATP carrier protein</fullName>
    </recommendedName>
</protein>
<evidence type="ECO:0000256" key="2">
    <source>
        <dbReference type="ARBA" id="ARBA00022692"/>
    </source>
</evidence>
<accession>A0ABQ6MS32</accession>
<sequence>YVVLNNLVKDEIAKGDLAKATAYWGAYEFTMKVTRLVLGSTFGVAVDKFGRKPALQLNSAAAICCVLTVYSVQTLWALVLGGAITGGLDIIDVSVQAIVSDVGRAISHVGGWDGSDDKVTPEQPSHTHAGPAGPAARGRRKSLSVAHTDLREKIEHNRTKLFGGISAVWVISVGVALGVAGAIVNGSKNVEEDEEGEELESGKNCTLRDLGLEEEEDYATAADTSHLTPAVIIAIGLYGSALLVAKFLLTETAAWSPSSAQAKDTSLDPFRSFKLLFSTPWLKLLTICLMITDAVTFGYVSVILWFVAYQFGWDVSKGILLLMWALICNCVSGTVALTYAIKYLGLWGSLYMSCAFGVFTLLLSAISGAAGPIALWVGLTGNLFACHKHIIRGKICAEFTTNEQGTVQGGIIVSNTLSQMAGVFLSTSLFSWVITYEMDGKTFDADCDPPARSLLAGLPFFVLSFGALMTMGLVMWGRRFDPVKNGIRVAPLATVILKERERSYSEAKEKKAQAAVANT</sequence>
<evidence type="ECO:0000256" key="5">
    <source>
        <dbReference type="SAM" id="MobiDB-lite"/>
    </source>
</evidence>
<feature type="transmembrane region" description="Helical" evidence="6">
    <location>
        <begin position="454"/>
        <end position="476"/>
    </location>
</feature>
<evidence type="ECO:0008006" key="9">
    <source>
        <dbReference type="Google" id="ProtNLM"/>
    </source>
</evidence>
<gene>
    <name evidence="7" type="ORF">TeGR_g501</name>
</gene>
<feature type="non-terminal residue" evidence="7">
    <location>
        <position position="1"/>
    </location>
</feature>
<keyword evidence="8" id="KW-1185">Reference proteome</keyword>
<evidence type="ECO:0000256" key="4">
    <source>
        <dbReference type="ARBA" id="ARBA00023136"/>
    </source>
</evidence>
<feature type="transmembrane region" description="Helical" evidence="6">
    <location>
        <begin position="161"/>
        <end position="184"/>
    </location>
</feature>
<organism evidence="7 8">
    <name type="scientific">Tetraparma gracilis</name>
    <dbReference type="NCBI Taxonomy" id="2962635"/>
    <lineage>
        <taxon>Eukaryota</taxon>
        <taxon>Sar</taxon>
        <taxon>Stramenopiles</taxon>
        <taxon>Ochrophyta</taxon>
        <taxon>Bolidophyceae</taxon>
        <taxon>Parmales</taxon>
        <taxon>Triparmaceae</taxon>
        <taxon>Tetraparma</taxon>
    </lineage>
</organism>
<keyword evidence="3 6" id="KW-1133">Transmembrane helix</keyword>
<keyword evidence="4 6" id="KW-0472">Membrane</keyword>
<dbReference type="PANTHER" id="PTHR23507:SF1">
    <property type="entry name" value="FI18259P1-RELATED"/>
    <property type="match status" value="1"/>
</dbReference>
<feature type="region of interest" description="Disordered" evidence="5">
    <location>
        <begin position="113"/>
        <end position="141"/>
    </location>
</feature>
<dbReference type="Proteomes" id="UP001165060">
    <property type="component" value="Unassembled WGS sequence"/>
</dbReference>
<comment type="caution">
    <text evidence="7">The sequence shown here is derived from an EMBL/GenBank/DDBJ whole genome shotgun (WGS) entry which is preliminary data.</text>
</comment>
<feature type="transmembrane region" description="Helical" evidence="6">
    <location>
        <begin position="373"/>
        <end position="391"/>
    </location>
</feature>
<name>A0ABQ6MS32_9STRA</name>
<evidence type="ECO:0000313" key="7">
    <source>
        <dbReference type="EMBL" id="GMI31370.1"/>
    </source>
</evidence>
<evidence type="ECO:0000256" key="6">
    <source>
        <dbReference type="SAM" id="Phobius"/>
    </source>
</evidence>
<comment type="subcellular location">
    <subcellularLocation>
        <location evidence="1">Membrane</location>
        <topology evidence="1">Multi-pass membrane protein</topology>
    </subcellularLocation>
</comment>